<dbReference type="EMBL" id="ML213527">
    <property type="protein sequence ID" value="TFK46784.1"/>
    <property type="molecule type" value="Genomic_DNA"/>
</dbReference>
<evidence type="ECO:0000313" key="2">
    <source>
        <dbReference type="EMBL" id="TFK46784.1"/>
    </source>
</evidence>
<dbReference type="Proteomes" id="UP000305948">
    <property type="component" value="Unassembled WGS sequence"/>
</dbReference>
<keyword evidence="3" id="KW-1185">Reference proteome</keyword>
<reference evidence="2 3" key="1">
    <citation type="journal article" date="2019" name="Nat. Ecol. Evol.">
        <title>Megaphylogeny resolves global patterns of mushroom evolution.</title>
        <authorList>
            <person name="Varga T."/>
            <person name="Krizsan K."/>
            <person name="Foldi C."/>
            <person name="Dima B."/>
            <person name="Sanchez-Garcia M."/>
            <person name="Sanchez-Ramirez S."/>
            <person name="Szollosi G.J."/>
            <person name="Szarkandi J.G."/>
            <person name="Papp V."/>
            <person name="Albert L."/>
            <person name="Andreopoulos W."/>
            <person name="Angelini C."/>
            <person name="Antonin V."/>
            <person name="Barry K.W."/>
            <person name="Bougher N.L."/>
            <person name="Buchanan P."/>
            <person name="Buyck B."/>
            <person name="Bense V."/>
            <person name="Catcheside P."/>
            <person name="Chovatia M."/>
            <person name="Cooper J."/>
            <person name="Damon W."/>
            <person name="Desjardin D."/>
            <person name="Finy P."/>
            <person name="Geml J."/>
            <person name="Haridas S."/>
            <person name="Hughes K."/>
            <person name="Justo A."/>
            <person name="Karasinski D."/>
            <person name="Kautmanova I."/>
            <person name="Kiss B."/>
            <person name="Kocsube S."/>
            <person name="Kotiranta H."/>
            <person name="LaButti K.M."/>
            <person name="Lechner B.E."/>
            <person name="Liimatainen K."/>
            <person name="Lipzen A."/>
            <person name="Lukacs Z."/>
            <person name="Mihaltcheva S."/>
            <person name="Morgado L.N."/>
            <person name="Niskanen T."/>
            <person name="Noordeloos M.E."/>
            <person name="Ohm R.A."/>
            <person name="Ortiz-Santana B."/>
            <person name="Ovrebo C."/>
            <person name="Racz N."/>
            <person name="Riley R."/>
            <person name="Savchenko A."/>
            <person name="Shiryaev A."/>
            <person name="Soop K."/>
            <person name="Spirin V."/>
            <person name="Szebenyi C."/>
            <person name="Tomsovsky M."/>
            <person name="Tulloss R.E."/>
            <person name="Uehling J."/>
            <person name="Grigoriev I.V."/>
            <person name="Vagvolgyi C."/>
            <person name="Papp T."/>
            <person name="Martin F.M."/>
            <person name="Miettinen O."/>
            <person name="Hibbett D.S."/>
            <person name="Nagy L.G."/>
        </authorList>
    </citation>
    <scope>NUCLEOTIDE SEQUENCE [LARGE SCALE GENOMIC DNA]</scope>
    <source>
        <strain evidence="2 3">OMC1185</strain>
    </source>
</reference>
<protein>
    <submittedName>
        <fullName evidence="2">Uncharacterized protein</fullName>
    </submittedName>
</protein>
<feature type="region of interest" description="Disordered" evidence="1">
    <location>
        <begin position="1"/>
        <end position="85"/>
    </location>
</feature>
<evidence type="ECO:0000256" key="1">
    <source>
        <dbReference type="SAM" id="MobiDB-lite"/>
    </source>
</evidence>
<dbReference type="AlphaFoldDB" id="A0A5C3MND2"/>
<feature type="compositionally biased region" description="Basic and acidic residues" evidence="1">
    <location>
        <begin position="26"/>
        <end position="38"/>
    </location>
</feature>
<proteinExistence type="predicted"/>
<organism evidence="2 3">
    <name type="scientific">Heliocybe sulcata</name>
    <dbReference type="NCBI Taxonomy" id="5364"/>
    <lineage>
        <taxon>Eukaryota</taxon>
        <taxon>Fungi</taxon>
        <taxon>Dikarya</taxon>
        <taxon>Basidiomycota</taxon>
        <taxon>Agaricomycotina</taxon>
        <taxon>Agaricomycetes</taxon>
        <taxon>Gloeophyllales</taxon>
        <taxon>Gloeophyllaceae</taxon>
        <taxon>Heliocybe</taxon>
    </lineage>
</organism>
<dbReference type="OrthoDB" id="3267542at2759"/>
<sequence length="160" mass="17618">MLPLNRERPAPAPLRSFDTHPLVRPNDPHDTYESKPPDFSDPAFTHPRESPMSSSRFSSSPSPPPSRHPPHPPAPPPKLKLIPTSELDSADAVLLVTPPSGGKESSQPLLLVGDALRHVRSRERQIAKGVRLHPYKIVREEGGRSVLRRTSMDSRAGSSR</sequence>
<feature type="compositionally biased region" description="Low complexity" evidence="1">
    <location>
        <begin position="50"/>
        <end position="60"/>
    </location>
</feature>
<evidence type="ECO:0000313" key="3">
    <source>
        <dbReference type="Proteomes" id="UP000305948"/>
    </source>
</evidence>
<name>A0A5C3MND2_9AGAM</name>
<feature type="compositionally biased region" description="Pro residues" evidence="1">
    <location>
        <begin position="61"/>
        <end position="78"/>
    </location>
</feature>
<gene>
    <name evidence="2" type="ORF">OE88DRAFT_1739131</name>
</gene>
<accession>A0A5C3MND2</accession>